<sequence>PPRAPPKTFQLRVKTHKLIIFIATPATTSIYALKAPILSALTAEVTQGAQVPIPSSIDDFAVAREVKERGRPVQYEVLEDHQILKDVVMNWDSVFLRFKDANGKSFIGLSPCSHFRTH</sequence>
<organism evidence="1 2">
    <name type="scientific">Heterobasidion irregulare (strain TC 32-1)</name>
    <dbReference type="NCBI Taxonomy" id="747525"/>
    <lineage>
        <taxon>Eukaryota</taxon>
        <taxon>Fungi</taxon>
        <taxon>Dikarya</taxon>
        <taxon>Basidiomycota</taxon>
        <taxon>Agaricomycotina</taxon>
        <taxon>Agaricomycetes</taxon>
        <taxon>Russulales</taxon>
        <taxon>Bondarzewiaceae</taxon>
        <taxon>Heterobasidion</taxon>
        <taxon>Heterobasidion annosum species complex</taxon>
    </lineage>
</organism>
<name>W4KEC0_HETIT</name>
<dbReference type="GeneID" id="20677992"/>
<dbReference type="eggNOG" id="ENOG502T2BI">
    <property type="taxonomic scope" value="Eukaryota"/>
</dbReference>
<dbReference type="EMBL" id="KI925456">
    <property type="protein sequence ID" value="ETW84163.1"/>
    <property type="molecule type" value="Genomic_DNA"/>
</dbReference>
<dbReference type="InParanoid" id="W4KEC0"/>
<dbReference type="AlphaFoldDB" id="W4KEC0"/>
<dbReference type="HOGENOM" id="CLU_118669_0_0_1"/>
<feature type="non-terminal residue" evidence="1">
    <location>
        <position position="1"/>
    </location>
</feature>
<reference evidence="1 2" key="1">
    <citation type="journal article" date="2012" name="New Phytol.">
        <title>Insight into trade-off between wood decay and parasitism from the genome of a fungal forest pathogen.</title>
        <authorList>
            <person name="Olson A."/>
            <person name="Aerts A."/>
            <person name="Asiegbu F."/>
            <person name="Belbahri L."/>
            <person name="Bouzid O."/>
            <person name="Broberg A."/>
            <person name="Canback B."/>
            <person name="Coutinho P.M."/>
            <person name="Cullen D."/>
            <person name="Dalman K."/>
            <person name="Deflorio G."/>
            <person name="van Diepen L.T."/>
            <person name="Dunand C."/>
            <person name="Duplessis S."/>
            <person name="Durling M."/>
            <person name="Gonthier P."/>
            <person name="Grimwood J."/>
            <person name="Fossdal C.G."/>
            <person name="Hansson D."/>
            <person name="Henrissat B."/>
            <person name="Hietala A."/>
            <person name="Himmelstrand K."/>
            <person name="Hoffmeister D."/>
            <person name="Hogberg N."/>
            <person name="James T.Y."/>
            <person name="Karlsson M."/>
            <person name="Kohler A."/>
            <person name="Kues U."/>
            <person name="Lee Y.H."/>
            <person name="Lin Y.C."/>
            <person name="Lind M."/>
            <person name="Lindquist E."/>
            <person name="Lombard V."/>
            <person name="Lucas S."/>
            <person name="Lunden K."/>
            <person name="Morin E."/>
            <person name="Murat C."/>
            <person name="Park J."/>
            <person name="Raffaello T."/>
            <person name="Rouze P."/>
            <person name="Salamov A."/>
            <person name="Schmutz J."/>
            <person name="Solheim H."/>
            <person name="Stahlberg J."/>
            <person name="Velez H."/>
            <person name="de Vries R.P."/>
            <person name="Wiebenga A."/>
            <person name="Woodward S."/>
            <person name="Yakovlev I."/>
            <person name="Garbelotto M."/>
            <person name="Martin F."/>
            <person name="Grigoriev I.V."/>
            <person name="Stenlid J."/>
        </authorList>
    </citation>
    <scope>NUCLEOTIDE SEQUENCE [LARGE SCALE GENOMIC DNA]</scope>
    <source>
        <strain evidence="1 2">TC 32-1</strain>
    </source>
</reference>
<dbReference type="OrthoDB" id="3173670at2759"/>
<evidence type="ECO:0000313" key="1">
    <source>
        <dbReference type="EMBL" id="ETW84163.1"/>
    </source>
</evidence>
<gene>
    <name evidence="1" type="ORF">HETIRDRAFT_48187</name>
</gene>
<keyword evidence="2" id="KW-1185">Reference proteome</keyword>
<dbReference type="KEGG" id="hir:HETIRDRAFT_48187"/>
<protein>
    <submittedName>
        <fullName evidence="1">Uncharacterized protein</fullName>
    </submittedName>
</protein>
<dbReference type="RefSeq" id="XP_009543231.1">
    <property type="nucleotide sequence ID" value="XM_009544936.1"/>
</dbReference>
<evidence type="ECO:0000313" key="2">
    <source>
        <dbReference type="Proteomes" id="UP000030671"/>
    </source>
</evidence>
<accession>W4KEC0</accession>
<dbReference type="Proteomes" id="UP000030671">
    <property type="component" value="Unassembled WGS sequence"/>
</dbReference>
<proteinExistence type="predicted"/>